<dbReference type="AlphaFoldDB" id="A0A5K3FBH2"/>
<keyword evidence="5" id="KW-0966">Cell projection</keyword>
<evidence type="ECO:0000313" key="7">
    <source>
        <dbReference type="WBParaSite" id="MCU_007002-RA"/>
    </source>
</evidence>
<reference evidence="7" key="1">
    <citation type="submission" date="2019-11" db="UniProtKB">
        <authorList>
            <consortium name="WormBaseParasite"/>
        </authorList>
    </citation>
    <scope>IDENTIFICATION</scope>
</reference>
<dbReference type="Pfam" id="PF14886">
    <property type="entry name" value="FAM183"/>
    <property type="match status" value="1"/>
</dbReference>
<protein>
    <submittedName>
        <fullName evidence="7">Protein FAM183A</fullName>
    </submittedName>
</protein>
<dbReference type="PANTHER" id="PTHR33865">
    <property type="entry name" value="PROTEIN FAM183B"/>
    <property type="match status" value="1"/>
</dbReference>
<proteinExistence type="inferred from homology"/>
<evidence type="ECO:0000256" key="5">
    <source>
        <dbReference type="ARBA" id="ARBA00023273"/>
    </source>
</evidence>
<evidence type="ECO:0000256" key="3">
    <source>
        <dbReference type="ARBA" id="ARBA00022490"/>
    </source>
</evidence>
<organism evidence="7">
    <name type="scientific">Mesocestoides corti</name>
    <name type="common">Flatworm</name>
    <dbReference type="NCBI Taxonomy" id="53468"/>
    <lineage>
        <taxon>Eukaryota</taxon>
        <taxon>Metazoa</taxon>
        <taxon>Spiralia</taxon>
        <taxon>Lophotrochozoa</taxon>
        <taxon>Platyhelminthes</taxon>
        <taxon>Cestoda</taxon>
        <taxon>Eucestoda</taxon>
        <taxon>Cyclophyllidea</taxon>
        <taxon>Mesocestoididae</taxon>
        <taxon>Mesocestoides</taxon>
    </lineage>
</organism>
<comment type="similarity">
    <text evidence="6">Belongs to the CFAP144 family.</text>
</comment>
<evidence type="ECO:0000256" key="2">
    <source>
        <dbReference type="ARBA" id="ARBA00004245"/>
    </source>
</evidence>
<dbReference type="GO" id="GO:0005856">
    <property type="term" value="C:cytoskeleton"/>
    <property type="evidence" value="ECO:0007669"/>
    <property type="project" value="UniProtKB-SubCell"/>
</dbReference>
<accession>A0A5K3FBH2</accession>
<evidence type="ECO:0000256" key="4">
    <source>
        <dbReference type="ARBA" id="ARBA00023212"/>
    </source>
</evidence>
<keyword evidence="3" id="KW-0963">Cytoplasm</keyword>
<evidence type="ECO:0000256" key="6">
    <source>
        <dbReference type="ARBA" id="ARBA00034777"/>
    </source>
</evidence>
<comment type="subcellular location">
    <subcellularLocation>
        <location evidence="1">Cell projection</location>
        <location evidence="1">Cilium</location>
    </subcellularLocation>
    <subcellularLocation>
        <location evidence="2">Cytoplasm</location>
        <location evidence="2">Cytoskeleton</location>
    </subcellularLocation>
</comment>
<keyword evidence="4" id="KW-0206">Cytoskeleton</keyword>
<dbReference type="WBParaSite" id="MCU_007002-RA">
    <property type="protein sequence ID" value="MCU_007002-RA"/>
    <property type="gene ID" value="MCU_007002"/>
</dbReference>
<dbReference type="InterPro" id="IPR029214">
    <property type="entry name" value="CFAP144"/>
</dbReference>
<evidence type="ECO:0000256" key="1">
    <source>
        <dbReference type="ARBA" id="ARBA00004138"/>
    </source>
</evidence>
<sequence>MNHNEKDSEVNYIHQANIWTQTIEKELRYQKLYTRYTQNPFKEVFVYTEKPNVKPQVGSVDENLYRIIERSRMEPRKRYDEPQSVNQEYGWISTPIFTRPRNDRRFHFGKSLCEMTRFMGSYWQFKSAASNNAETGQDRRP</sequence>
<name>A0A5K3FBH2_MESCO</name>
<dbReference type="PANTHER" id="PTHR33865:SF3">
    <property type="entry name" value="PROTEIN FAM183B"/>
    <property type="match status" value="1"/>
</dbReference>
<dbReference type="GO" id="GO:0097546">
    <property type="term" value="C:ciliary base"/>
    <property type="evidence" value="ECO:0007669"/>
    <property type="project" value="TreeGrafter"/>
</dbReference>